<dbReference type="CDD" id="cd07357">
    <property type="entry name" value="HN_L-whirlin_R2_like"/>
    <property type="match status" value="1"/>
</dbReference>
<sequence>MSTPRRAGRNISESVRHLHNTLTKILSDQERAYFIQSLNRYQRNRDVDSLVASLKTVLNSPKKRQVFPILREIIPSRDRHYFDKTWQGNRAQLRPVAKVSRIDMPNGTTSRTSRKYPIRKLQIKRPQNCGFGFCMRGGSEHGVGLYVSSIDTGSVSEAIGLLPGDHILAVNDVNFDGLTHDQAVKIIRSSKKLSVVVRSVGRIPNTFVAEATYRWIDPRGNQIPAPPNVDSSGRSLSADGIHKSDLRLLGDDDERKVNVFVEDGGKLGLKIRGGAEYGLGIYIAGVDEHSAASRAGLKCGDQIMDVNGTSFLNISHASAIKALKANKNMMVTIKDVGRLPLAKTTTDKTRWSKGQTPNGKVAKTNSGHWGMQSVERPEKSKFQHGIAGTQLIYHGTGPSTKNLTTEQAKQVLNENELGTMTYYIREYTKGWISVDAFVLALFDLLSSPSKLSLLSEIRGVIAAKDIDRFDDLVLKKEIQAMK</sequence>
<dbReference type="FunFam" id="2.30.42.10:FF:000087">
    <property type="entry name" value="Whirlin a"/>
    <property type="match status" value="1"/>
</dbReference>
<dbReference type="CDD" id="cd07356">
    <property type="entry name" value="HN_L-whirlin_R1_like"/>
    <property type="match status" value="1"/>
</dbReference>
<keyword evidence="7" id="KW-1185">Reference proteome</keyword>
<dbReference type="SUPFAM" id="SSF50156">
    <property type="entry name" value="PDZ domain-like"/>
    <property type="match status" value="2"/>
</dbReference>
<feature type="domain" description="PDZ" evidence="5">
    <location>
        <begin position="120"/>
        <end position="190"/>
    </location>
</feature>
<evidence type="ECO:0000313" key="6">
    <source>
        <dbReference type="EMBL" id="EDO44244.1"/>
    </source>
</evidence>
<dbReference type="InterPro" id="IPR047056">
    <property type="entry name" value="Whirlin_HN-like_dom1"/>
</dbReference>
<feature type="region of interest" description="Disordered" evidence="4">
    <location>
        <begin position="346"/>
        <end position="367"/>
    </location>
</feature>
<dbReference type="PROSITE" id="PS50106">
    <property type="entry name" value="PDZ"/>
    <property type="match status" value="2"/>
</dbReference>
<proteinExistence type="predicted"/>
<feature type="domain" description="PDZ" evidence="5">
    <location>
        <begin position="256"/>
        <end position="324"/>
    </location>
</feature>
<gene>
    <name evidence="6" type="ORF">NEMVEDRAFT_v1g95751</name>
</gene>
<organism evidence="6 7">
    <name type="scientific">Nematostella vectensis</name>
    <name type="common">Starlet sea anemone</name>
    <dbReference type="NCBI Taxonomy" id="45351"/>
    <lineage>
        <taxon>Eukaryota</taxon>
        <taxon>Metazoa</taxon>
        <taxon>Cnidaria</taxon>
        <taxon>Anthozoa</taxon>
        <taxon>Hexacorallia</taxon>
        <taxon>Actiniaria</taxon>
        <taxon>Edwardsiidae</taxon>
        <taxon>Nematostella</taxon>
    </lineage>
</organism>
<dbReference type="eggNOG" id="KOG3528">
    <property type="taxonomic scope" value="Eukaryota"/>
</dbReference>
<dbReference type="EMBL" id="DS469546">
    <property type="protein sequence ID" value="EDO44244.1"/>
    <property type="molecule type" value="Genomic_DNA"/>
</dbReference>
<dbReference type="AlphaFoldDB" id="A7RWE0"/>
<dbReference type="PANTHER" id="PTHR23116:SF29">
    <property type="entry name" value="PDZ DOMAIN-CONTAINING PROTEIN 7"/>
    <property type="match status" value="1"/>
</dbReference>
<dbReference type="CDD" id="cd06741">
    <property type="entry name" value="PDZ2_FL-whirlin"/>
    <property type="match status" value="1"/>
</dbReference>
<dbReference type="GO" id="GO:0005886">
    <property type="term" value="C:plasma membrane"/>
    <property type="evidence" value="ECO:0000318"/>
    <property type="project" value="GO_Central"/>
</dbReference>
<dbReference type="Gene3D" id="2.30.42.10">
    <property type="match status" value="2"/>
</dbReference>
<name>A7RWE0_NEMVE</name>
<dbReference type="InterPro" id="IPR051844">
    <property type="entry name" value="USH2_Complex_Protein"/>
</dbReference>
<dbReference type="InterPro" id="IPR033028">
    <property type="entry name" value="Whirlin_HN-like_dom2"/>
</dbReference>
<comment type="subcellular location">
    <subcellularLocation>
        <location evidence="1">Cell projection</location>
    </subcellularLocation>
</comment>
<dbReference type="STRING" id="45351.A7RWE0"/>
<evidence type="ECO:0000256" key="1">
    <source>
        <dbReference type="ARBA" id="ARBA00004316"/>
    </source>
</evidence>
<evidence type="ECO:0000256" key="2">
    <source>
        <dbReference type="ARBA" id="ARBA00022737"/>
    </source>
</evidence>
<dbReference type="InterPro" id="IPR036034">
    <property type="entry name" value="PDZ_sf"/>
</dbReference>
<dbReference type="InterPro" id="IPR001478">
    <property type="entry name" value="PDZ"/>
</dbReference>
<evidence type="ECO:0000256" key="4">
    <source>
        <dbReference type="SAM" id="MobiDB-lite"/>
    </source>
</evidence>
<feature type="compositionally biased region" description="Polar residues" evidence="4">
    <location>
        <begin position="352"/>
        <end position="367"/>
    </location>
</feature>
<accession>A7RWE0</accession>
<dbReference type="InParanoid" id="A7RWE0"/>
<evidence type="ECO:0000259" key="5">
    <source>
        <dbReference type="PROSITE" id="PS50106"/>
    </source>
</evidence>
<evidence type="ECO:0000313" key="7">
    <source>
        <dbReference type="Proteomes" id="UP000001593"/>
    </source>
</evidence>
<dbReference type="Proteomes" id="UP000001593">
    <property type="component" value="Unassembled WGS sequence"/>
</dbReference>
<dbReference type="PhylomeDB" id="A7RWE0"/>
<dbReference type="Pfam" id="PF21219">
    <property type="entry name" value="USH1C_N"/>
    <property type="match status" value="1"/>
</dbReference>
<keyword evidence="2" id="KW-0677">Repeat</keyword>
<keyword evidence="3" id="KW-0966">Cell projection</keyword>
<dbReference type="Pfam" id="PF00595">
    <property type="entry name" value="PDZ"/>
    <property type="match status" value="2"/>
</dbReference>
<dbReference type="PANTHER" id="PTHR23116">
    <property type="entry name" value="PDZ DOMAIN CONTAINING WHIRLIN AND HARMONIN-RELATED"/>
    <property type="match status" value="1"/>
</dbReference>
<dbReference type="OMA" id="WIMGRES"/>
<feature type="non-terminal residue" evidence="6">
    <location>
        <position position="482"/>
    </location>
</feature>
<dbReference type="Gene3D" id="1.20.1160.20">
    <property type="match status" value="2"/>
</dbReference>
<protein>
    <recommendedName>
        <fullName evidence="5">PDZ domain-containing protein</fullName>
    </recommendedName>
</protein>
<dbReference type="InterPro" id="IPR030237">
    <property type="entry name" value="Harmonin_N"/>
</dbReference>
<dbReference type="GO" id="GO:0042995">
    <property type="term" value="C:cell projection"/>
    <property type="evidence" value="ECO:0007669"/>
    <property type="project" value="UniProtKB-SubCell"/>
</dbReference>
<reference evidence="6 7" key="1">
    <citation type="journal article" date="2007" name="Science">
        <title>Sea anemone genome reveals ancestral eumetazoan gene repertoire and genomic organization.</title>
        <authorList>
            <person name="Putnam N.H."/>
            <person name="Srivastava M."/>
            <person name="Hellsten U."/>
            <person name="Dirks B."/>
            <person name="Chapman J."/>
            <person name="Salamov A."/>
            <person name="Terry A."/>
            <person name="Shapiro H."/>
            <person name="Lindquist E."/>
            <person name="Kapitonov V.V."/>
            <person name="Jurka J."/>
            <person name="Genikhovich G."/>
            <person name="Grigoriev I.V."/>
            <person name="Lucas S.M."/>
            <person name="Steele R.E."/>
            <person name="Finnerty J.R."/>
            <person name="Technau U."/>
            <person name="Martindale M.Q."/>
            <person name="Rokhsar D.S."/>
        </authorList>
    </citation>
    <scope>NUCLEOTIDE SEQUENCE [LARGE SCALE GENOMIC DNA]</scope>
    <source>
        <strain evidence="7">CH2 X CH6</strain>
    </source>
</reference>
<dbReference type="SMART" id="SM00228">
    <property type="entry name" value="PDZ"/>
    <property type="match status" value="2"/>
</dbReference>
<dbReference type="HOGENOM" id="CLU_477302_0_0_1"/>
<evidence type="ECO:0000256" key="3">
    <source>
        <dbReference type="ARBA" id="ARBA00023273"/>
    </source>
</evidence>